<dbReference type="AlphaFoldDB" id="A0A832G6N2"/>
<organism evidence="2">
    <name type="scientific">Ignavibacterium album</name>
    <dbReference type="NCBI Taxonomy" id="591197"/>
    <lineage>
        <taxon>Bacteria</taxon>
        <taxon>Pseudomonadati</taxon>
        <taxon>Ignavibacteriota</taxon>
        <taxon>Ignavibacteria</taxon>
        <taxon>Ignavibacteriales</taxon>
        <taxon>Ignavibacteriaceae</taxon>
        <taxon>Ignavibacterium</taxon>
    </lineage>
</organism>
<keyword evidence="1" id="KW-0175">Coiled coil</keyword>
<dbReference type="InterPro" id="IPR014284">
    <property type="entry name" value="RNA_pol_sigma-70_dom"/>
</dbReference>
<dbReference type="NCBIfam" id="TIGR02937">
    <property type="entry name" value="sigma70-ECF"/>
    <property type="match status" value="1"/>
</dbReference>
<dbReference type="Gene3D" id="1.20.140.160">
    <property type="match status" value="1"/>
</dbReference>
<protein>
    <submittedName>
        <fullName evidence="2">Sigma-70 family RNA polymerase sigma factor</fullName>
    </submittedName>
</protein>
<dbReference type="GO" id="GO:0003700">
    <property type="term" value="F:DNA-binding transcription factor activity"/>
    <property type="evidence" value="ECO:0007669"/>
    <property type="project" value="InterPro"/>
</dbReference>
<feature type="coiled-coil region" evidence="1">
    <location>
        <begin position="210"/>
        <end position="240"/>
    </location>
</feature>
<proteinExistence type="predicted"/>
<reference evidence="2" key="1">
    <citation type="journal article" date="2020" name="mSystems">
        <title>Genome- and Community-Level Interaction Insights into Carbon Utilization and Element Cycling Functions of Hydrothermarchaeota in Hydrothermal Sediment.</title>
        <authorList>
            <person name="Zhou Z."/>
            <person name="Liu Y."/>
            <person name="Xu W."/>
            <person name="Pan J."/>
            <person name="Luo Z.H."/>
            <person name="Li M."/>
        </authorList>
    </citation>
    <scope>NUCLEOTIDE SEQUENCE [LARGE SCALE GENOMIC DNA]</scope>
    <source>
        <strain evidence="2">SpSt-500</strain>
    </source>
</reference>
<evidence type="ECO:0000256" key="1">
    <source>
        <dbReference type="SAM" id="Coils"/>
    </source>
</evidence>
<sequence>MEIKKSVSDKPSFDALSDIEKIKYRGKILNISEELMKDEKVVTKLTGYSFNKIREYTKHHSINGKEAEDFVQDAILRTAEGDRHFKGDTKEDLLSHFYIIISSLIFCELKKIKIKLEVQDESGIRPIYPDKFISIDEMIDNLTNDDDDDKPGFELASRDSSLLDQIIFQEELNKIENYIYSVIEKNEDIIALYLYESKLNGVKNPHKHVAKQLNVSIEEVRNAEKRLKRIINKAKRLHNGG</sequence>
<gene>
    <name evidence="2" type="ORF">ENS56_06350</name>
</gene>
<dbReference type="EMBL" id="DSVI01000007">
    <property type="protein sequence ID" value="HGT47636.1"/>
    <property type="molecule type" value="Genomic_DNA"/>
</dbReference>
<evidence type="ECO:0000313" key="2">
    <source>
        <dbReference type="EMBL" id="HGT47636.1"/>
    </source>
</evidence>
<name>A0A832G6N2_9BACT</name>
<dbReference type="GO" id="GO:0006352">
    <property type="term" value="P:DNA-templated transcription initiation"/>
    <property type="evidence" value="ECO:0007669"/>
    <property type="project" value="InterPro"/>
</dbReference>
<accession>A0A832G6N2</accession>
<comment type="caution">
    <text evidence="2">The sequence shown here is derived from an EMBL/GenBank/DDBJ whole genome shotgun (WGS) entry which is preliminary data.</text>
</comment>